<sequence>MVPLTEWVQRLCQLGGLPGKTDVNQKGNVLRGMSREAGEDAIADPTHPIGA</sequence>
<dbReference type="Proteomes" id="UP000340077">
    <property type="component" value="Unassembled WGS sequence"/>
</dbReference>
<evidence type="ECO:0000313" key="1">
    <source>
        <dbReference type="EMBL" id="GBO84573.1"/>
    </source>
</evidence>
<evidence type="ECO:0000313" key="2">
    <source>
        <dbReference type="Proteomes" id="UP000340077"/>
    </source>
</evidence>
<gene>
    <name evidence="1" type="ORF">MS5N3_20240</name>
</gene>
<name>A0A5M3PNT1_9GAMM</name>
<reference evidence="1 2" key="1">
    <citation type="journal article" date="2019" name="J. Gen. Appl. Microbiol.">
        <title>Aerobic degradation of cis-dichloroethene by the marine bacterium Marinobacter salsuginis strain 5N-3.</title>
        <authorList>
            <person name="Inoue Y."/>
            <person name="Fukunaga Y."/>
            <person name="Katsumata H."/>
            <person name="Ohji S."/>
            <person name="Hosoyama A."/>
            <person name="Mori K."/>
            <person name="Ando K."/>
        </authorList>
    </citation>
    <scope>NUCLEOTIDE SEQUENCE [LARGE SCALE GENOMIC DNA]</scope>
    <source>
        <strain evidence="1 2">5N-3</strain>
    </source>
</reference>
<organism evidence="1 2">
    <name type="scientific">Marinobacter salsuginis</name>
    <dbReference type="NCBI Taxonomy" id="418719"/>
    <lineage>
        <taxon>Bacteria</taxon>
        <taxon>Pseudomonadati</taxon>
        <taxon>Pseudomonadota</taxon>
        <taxon>Gammaproteobacteria</taxon>
        <taxon>Pseudomonadales</taxon>
        <taxon>Marinobacteraceae</taxon>
        <taxon>Marinobacter</taxon>
    </lineage>
</organism>
<proteinExistence type="predicted"/>
<dbReference type="AlphaFoldDB" id="A0A5M3PNT1"/>
<dbReference type="EMBL" id="BGZH01000001">
    <property type="protein sequence ID" value="GBO84573.1"/>
    <property type="molecule type" value="Genomic_DNA"/>
</dbReference>
<protein>
    <submittedName>
        <fullName evidence="1">Uncharacterized protein</fullName>
    </submittedName>
</protein>
<comment type="caution">
    <text evidence="1">The sequence shown here is derived from an EMBL/GenBank/DDBJ whole genome shotgun (WGS) entry which is preliminary data.</text>
</comment>
<accession>A0A5M3PNT1</accession>
<keyword evidence="2" id="KW-1185">Reference proteome</keyword>